<dbReference type="HOGENOM" id="CLU_015676_3_0_1"/>
<sequence length="639" mass="70288">MEHDHSPTPARSLLHALPCHLPAAPFDDPVGIDEIGRPFVASLSSLDLELLFAEPIWRDVFALTGTLRTIYSAHAVTTAWSDTCSSRQAHDFQLISGSGKIVRPNNSNKWLQVGFKFAVAATPAAECRGFLTLVPGGDGQWKIWTIRTVLEQLVGCADVDTLPGSNGHVNGDVNIITNGIHSKLGQETENDNRSVDYDAIVVGAGQAGLSTAGRLQALEVHYLVLETHARVGENWAVRYDSAKLHTPRDYSQLPFGRIFDSSYQEYLDKHDLVQGYGEFIRRFGIDKHIQWQSTLVGGSWDPDQKRWSLRVARAGNHEATTTTTVTMTCRHVVIAVGSGGQIPEMPTFPGRESFQGEVLHSVDYRSAVSWKGKAAIVVGTANTAHDVASDMVDAGLKAVTMVQRNRTYVLPAEYFKVISDRAYNGVSPIDDVDREQYTQPQALSRLLSMKALHAMASKEPERFDALERVGFKVERYGDIMYQITERRGGHYIDVGCSDKIAKGLIRVKSDARVSHFTATGLAFTDGSEIPADVIVFCTGFRGNMRKNVEELFGPEIAAQVDDFWTLDAEGELKGAFKPTGHPGLWYMGGTIGYCRYFSRHVALQIKAHLMGSPLPVYNGQRRDTDGHKEGIIAVNGDGV</sequence>
<reference evidence="4 5" key="1">
    <citation type="submission" date="2015-01" db="EMBL/GenBank/DDBJ databases">
        <title>The Genome Sequence of Capronia semiimmersa CBS27337.</title>
        <authorList>
            <consortium name="The Broad Institute Genomics Platform"/>
            <person name="Cuomo C."/>
            <person name="de Hoog S."/>
            <person name="Gorbushina A."/>
            <person name="Stielow B."/>
            <person name="Teixiera M."/>
            <person name="Abouelleil A."/>
            <person name="Chapman S.B."/>
            <person name="Priest M."/>
            <person name="Young S.K."/>
            <person name="Wortman J."/>
            <person name="Nusbaum C."/>
            <person name="Birren B."/>
        </authorList>
    </citation>
    <scope>NUCLEOTIDE SEQUENCE [LARGE SCALE GENOMIC DNA]</scope>
    <source>
        <strain evidence="4 5">CBS 27337</strain>
    </source>
</reference>
<dbReference type="EMBL" id="KN846957">
    <property type="protein sequence ID" value="KIW71278.1"/>
    <property type="molecule type" value="Genomic_DNA"/>
</dbReference>
<dbReference type="PANTHER" id="PTHR43539:SF68">
    <property type="entry name" value="FLAVIN-BINDING MONOOXYGENASE-LIKE PROTEIN (AFU_ORTHOLOGUE AFUA_4G09220)"/>
    <property type="match status" value="1"/>
</dbReference>
<keyword evidence="2" id="KW-0274">FAD</keyword>
<protein>
    <recommendedName>
        <fullName evidence="6">FAD/NAD(P)-binding domain-containing protein</fullName>
    </recommendedName>
</protein>
<dbReference type="InterPro" id="IPR036188">
    <property type="entry name" value="FAD/NAD-bd_sf"/>
</dbReference>
<dbReference type="InterPro" id="IPR020946">
    <property type="entry name" value="Flavin_mOase-like"/>
</dbReference>
<proteinExistence type="predicted"/>
<organism evidence="4 5">
    <name type="scientific">Phialophora macrospora</name>
    <dbReference type="NCBI Taxonomy" id="1851006"/>
    <lineage>
        <taxon>Eukaryota</taxon>
        <taxon>Fungi</taxon>
        <taxon>Dikarya</taxon>
        <taxon>Ascomycota</taxon>
        <taxon>Pezizomycotina</taxon>
        <taxon>Eurotiomycetes</taxon>
        <taxon>Chaetothyriomycetidae</taxon>
        <taxon>Chaetothyriales</taxon>
        <taxon>Herpotrichiellaceae</taxon>
        <taxon>Phialophora</taxon>
    </lineage>
</organism>
<dbReference type="GO" id="GO:0004499">
    <property type="term" value="F:N,N-dimethylaniline monooxygenase activity"/>
    <property type="evidence" value="ECO:0007669"/>
    <property type="project" value="InterPro"/>
</dbReference>
<evidence type="ECO:0000256" key="1">
    <source>
        <dbReference type="ARBA" id="ARBA00022630"/>
    </source>
</evidence>
<dbReference type="Proteomes" id="UP000054266">
    <property type="component" value="Unassembled WGS sequence"/>
</dbReference>
<evidence type="ECO:0000256" key="3">
    <source>
        <dbReference type="ARBA" id="ARBA00023002"/>
    </source>
</evidence>
<evidence type="ECO:0000256" key="2">
    <source>
        <dbReference type="ARBA" id="ARBA00022827"/>
    </source>
</evidence>
<dbReference type="GO" id="GO:0050661">
    <property type="term" value="F:NADP binding"/>
    <property type="evidence" value="ECO:0007669"/>
    <property type="project" value="InterPro"/>
</dbReference>
<dbReference type="AlphaFoldDB" id="A0A0D2FSB0"/>
<name>A0A0D2FSB0_9EURO</name>
<dbReference type="PANTHER" id="PTHR43539">
    <property type="entry name" value="FLAVIN-BINDING MONOOXYGENASE-LIKE PROTEIN (AFU_ORTHOLOGUE AFUA_4G09220)"/>
    <property type="match status" value="1"/>
</dbReference>
<dbReference type="Gene3D" id="3.50.50.60">
    <property type="entry name" value="FAD/NAD(P)-binding domain"/>
    <property type="match status" value="1"/>
</dbReference>
<keyword evidence="5" id="KW-1185">Reference proteome</keyword>
<evidence type="ECO:0000313" key="4">
    <source>
        <dbReference type="EMBL" id="KIW71278.1"/>
    </source>
</evidence>
<accession>A0A0D2FSB0</accession>
<evidence type="ECO:0008006" key="6">
    <source>
        <dbReference type="Google" id="ProtNLM"/>
    </source>
</evidence>
<dbReference type="InterPro" id="IPR050982">
    <property type="entry name" value="Auxin_biosynth/cation_transpt"/>
</dbReference>
<keyword evidence="3" id="KW-0560">Oxidoreductase</keyword>
<keyword evidence="1" id="KW-0285">Flavoprotein</keyword>
<evidence type="ECO:0000313" key="5">
    <source>
        <dbReference type="Proteomes" id="UP000054266"/>
    </source>
</evidence>
<dbReference type="SUPFAM" id="SSF51905">
    <property type="entry name" value="FAD/NAD(P)-binding domain"/>
    <property type="match status" value="1"/>
</dbReference>
<dbReference type="GO" id="GO:0050660">
    <property type="term" value="F:flavin adenine dinucleotide binding"/>
    <property type="evidence" value="ECO:0007669"/>
    <property type="project" value="InterPro"/>
</dbReference>
<dbReference type="Pfam" id="PF00743">
    <property type="entry name" value="FMO-like"/>
    <property type="match status" value="1"/>
</dbReference>
<gene>
    <name evidence="4" type="ORF">PV04_03461</name>
</gene>